<protein>
    <submittedName>
        <fullName evidence="2">TerB family tellurite resistance protein</fullName>
    </submittedName>
</protein>
<organism evidence="2 3">
    <name type="scientific">Ilyomonas limi</name>
    <dbReference type="NCBI Taxonomy" id="2575867"/>
    <lineage>
        <taxon>Bacteria</taxon>
        <taxon>Pseudomonadati</taxon>
        <taxon>Bacteroidota</taxon>
        <taxon>Chitinophagia</taxon>
        <taxon>Chitinophagales</taxon>
        <taxon>Chitinophagaceae</taxon>
        <taxon>Ilyomonas</taxon>
    </lineage>
</organism>
<comment type="caution">
    <text evidence="2">The sequence shown here is derived from an EMBL/GenBank/DDBJ whole genome shotgun (WGS) entry which is preliminary data.</text>
</comment>
<keyword evidence="3" id="KW-1185">Reference proteome</keyword>
<evidence type="ECO:0000256" key="1">
    <source>
        <dbReference type="SAM" id="SignalP"/>
    </source>
</evidence>
<sequence length="209" mass="24282">MNVKMIILCLLLAGIQQVAAQSYEAKQLLLDWSKLEQMKGILKDMKEGYEIVSKGYSTIRDISQGNFNLHEAFLDGLWLVSPTIRKYWKIPEIINDQLQIVKEYKSAFNHYKQSGLLNPDEIMYLGQVYNNLFSQSLKGLDDLTMLITANQLRMSDDERLSGIDKVYNDMQDKLQFLQSFNNKTSVLLLQRNKEQSEVLQMDRLYGIKK</sequence>
<evidence type="ECO:0000313" key="3">
    <source>
        <dbReference type="Proteomes" id="UP000305848"/>
    </source>
</evidence>
<gene>
    <name evidence="2" type="ORF">FC093_17290</name>
</gene>
<dbReference type="AlphaFoldDB" id="A0A4U3KYX9"/>
<evidence type="ECO:0000313" key="2">
    <source>
        <dbReference type="EMBL" id="TKK66337.1"/>
    </source>
</evidence>
<proteinExistence type="predicted"/>
<dbReference type="OrthoDB" id="826958at2"/>
<dbReference type="Proteomes" id="UP000305848">
    <property type="component" value="Unassembled WGS sequence"/>
</dbReference>
<accession>A0A4U3KYX9</accession>
<feature type="chain" id="PRO_5020875083" evidence="1">
    <location>
        <begin position="21"/>
        <end position="209"/>
    </location>
</feature>
<dbReference type="RefSeq" id="WP_137263069.1">
    <property type="nucleotide sequence ID" value="NZ_SZQL01000015.1"/>
</dbReference>
<feature type="signal peptide" evidence="1">
    <location>
        <begin position="1"/>
        <end position="20"/>
    </location>
</feature>
<reference evidence="2 3" key="1">
    <citation type="submission" date="2019-05" db="EMBL/GenBank/DDBJ databases">
        <title>Panacibacter sp. strain 17mud1-8 Genome sequencing and assembly.</title>
        <authorList>
            <person name="Chhetri G."/>
        </authorList>
    </citation>
    <scope>NUCLEOTIDE SEQUENCE [LARGE SCALE GENOMIC DNA]</scope>
    <source>
        <strain evidence="2 3">17mud1-8</strain>
    </source>
</reference>
<keyword evidence="1" id="KW-0732">Signal</keyword>
<name>A0A4U3KYX9_9BACT</name>
<dbReference type="EMBL" id="SZQL01000015">
    <property type="protein sequence ID" value="TKK66337.1"/>
    <property type="molecule type" value="Genomic_DNA"/>
</dbReference>